<name>A0AAN6LS30_9PLEO</name>
<dbReference type="AlphaFoldDB" id="A0AAN6LS30"/>
<accession>A0AAN6LS30</accession>
<comment type="caution">
    <text evidence="1">The sequence shown here is derived from an EMBL/GenBank/DDBJ whole genome shotgun (WGS) entry which is preliminary data.</text>
</comment>
<dbReference type="EMBL" id="WVTA01000015">
    <property type="protein sequence ID" value="KAK3201765.1"/>
    <property type="molecule type" value="Genomic_DNA"/>
</dbReference>
<sequence length="277" mass="31854">MDFNPTVRHSGAYVAPCFYQDSNHSLQTNGVMPSHEFGLTTYGGDTPGWRPEDGDRVTLREACYLRDTYGKSKSRSQERFDFTARAMVARPLTRLTIRMSRVDWWTWTDDPETTDNEEKLALDPACGRTTRPLVTDMLRLAEQRRNGQHPQYAEGTRESDWTWGAAISMLSDLKTFELVLETFSEKRKQLEVVVDCAKTWKFPLNDTQHELSYDGKVEVLTWSRANSGWVTEFRSETADMDLDDDADSPNGLDNRFEKLSEAQNLQDIVQRLTVQHP</sequence>
<reference evidence="1 2" key="1">
    <citation type="submission" date="2021-02" db="EMBL/GenBank/DDBJ databases">
        <title>Genome assembly of Pseudopithomyces chartarum.</title>
        <authorList>
            <person name="Jauregui R."/>
            <person name="Singh J."/>
            <person name="Voisey C."/>
        </authorList>
    </citation>
    <scope>NUCLEOTIDE SEQUENCE [LARGE SCALE GENOMIC DNA]</scope>
    <source>
        <strain evidence="1 2">AGR01</strain>
    </source>
</reference>
<proteinExistence type="predicted"/>
<keyword evidence="2" id="KW-1185">Reference proteome</keyword>
<gene>
    <name evidence="1" type="ORF">GRF29_164g597818</name>
</gene>
<evidence type="ECO:0000313" key="1">
    <source>
        <dbReference type="EMBL" id="KAK3201765.1"/>
    </source>
</evidence>
<protein>
    <submittedName>
        <fullName evidence="1">Uncharacterized protein</fullName>
    </submittedName>
</protein>
<organism evidence="1 2">
    <name type="scientific">Pseudopithomyces chartarum</name>
    <dbReference type="NCBI Taxonomy" id="1892770"/>
    <lineage>
        <taxon>Eukaryota</taxon>
        <taxon>Fungi</taxon>
        <taxon>Dikarya</taxon>
        <taxon>Ascomycota</taxon>
        <taxon>Pezizomycotina</taxon>
        <taxon>Dothideomycetes</taxon>
        <taxon>Pleosporomycetidae</taxon>
        <taxon>Pleosporales</taxon>
        <taxon>Massarineae</taxon>
        <taxon>Didymosphaeriaceae</taxon>
        <taxon>Pseudopithomyces</taxon>
    </lineage>
</organism>
<evidence type="ECO:0000313" key="2">
    <source>
        <dbReference type="Proteomes" id="UP001280581"/>
    </source>
</evidence>
<dbReference type="Proteomes" id="UP001280581">
    <property type="component" value="Unassembled WGS sequence"/>
</dbReference>